<feature type="domain" description="HTH merR-type" evidence="1">
    <location>
        <begin position="9"/>
        <end position="69"/>
    </location>
</feature>
<dbReference type="GO" id="GO:0006355">
    <property type="term" value="P:regulation of DNA-templated transcription"/>
    <property type="evidence" value="ECO:0007669"/>
    <property type="project" value="InterPro"/>
</dbReference>
<gene>
    <name evidence="2" type="ORF">MALV_58340</name>
</gene>
<organism evidence="2 3">
    <name type="scientific">Mycolicibacterium alvei</name>
    <dbReference type="NCBI Taxonomy" id="67081"/>
    <lineage>
        <taxon>Bacteria</taxon>
        <taxon>Bacillati</taxon>
        <taxon>Actinomycetota</taxon>
        <taxon>Actinomycetes</taxon>
        <taxon>Mycobacteriales</taxon>
        <taxon>Mycobacteriaceae</taxon>
        <taxon>Mycolicibacterium</taxon>
    </lineage>
</organism>
<dbReference type="Pfam" id="PF04255">
    <property type="entry name" value="DUF433"/>
    <property type="match status" value="1"/>
</dbReference>
<protein>
    <recommendedName>
        <fullName evidence="1">HTH merR-type domain-containing protein</fullName>
    </recommendedName>
</protein>
<dbReference type="PROSITE" id="PS50937">
    <property type="entry name" value="HTH_MERR_2"/>
    <property type="match status" value="1"/>
</dbReference>
<accession>A0A6N4V237</accession>
<dbReference type="InterPro" id="IPR009061">
    <property type="entry name" value="DNA-bd_dom_put_sf"/>
</dbReference>
<dbReference type="Pfam" id="PF13411">
    <property type="entry name" value="MerR_1"/>
    <property type="match status" value="1"/>
</dbReference>
<keyword evidence="2" id="KW-0614">Plasmid</keyword>
<dbReference type="AlphaFoldDB" id="A0A6N4V237"/>
<dbReference type="RefSeq" id="WP_235683154.1">
    <property type="nucleotide sequence ID" value="NZ_AP022566.1"/>
</dbReference>
<evidence type="ECO:0000313" key="3">
    <source>
        <dbReference type="Proteomes" id="UP000466906"/>
    </source>
</evidence>
<geneLocation type="plasmid" evidence="2 3">
    <name>pJCM12272</name>
</geneLocation>
<dbReference type="Gene3D" id="1.10.1660.10">
    <property type="match status" value="1"/>
</dbReference>
<evidence type="ECO:0000259" key="1">
    <source>
        <dbReference type="PROSITE" id="PS50937"/>
    </source>
</evidence>
<dbReference type="GO" id="GO:0003677">
    <property type="term" value="F:DNA binding"/>
    <property type="evidence" value="ECO:0007669"/>
    <property type="project" value="InterPro"/>
</dbReference>
<reference evidence="2 3" key="1">
    <citation type="journal article" date="2019" name="Emerg. Microbes Infect.">
        <title>Comprehensive subspecies identification of 175 nontuberculous mycobacteria species based on 7547 genomic profiles.</title>
        <authorList>
            <person name="Matsumoto Y."/>
            <person name="Kinjo T."/>
            <person name="Motooka D."/>
            <person name="Nabeya D."/>
            <person name="Jung N."/>
            <person name="Uechi K."/>
            <person name="Horii T."/>
            <person name="Iida T."/>
            <person name="Fujita J."/>
            <person name="Nakamura S."/>
        </authorList>
    </citation>
    <scope>NUCLEOTIDE SEQUENCE [LARGE SCALE GENOMIC DNA]</scope>
    <source>
        <strain evidence="2 3">JCM 12272</strain>
        <plasmid evidence="2">pJCM12272</plasmid>
    </source>
</reference>
<dbReference type="SUPFAM" id="SSF46689">
    <property type="entry name" value="Homeodomain-like"/>
    <property type="match status" value="1"/>
</dbReference>
<proteinExistence type="predicted"/>
<sequence length="208" mass="23323">MSFPEDLTMVLTGVTAHQLRSWRSTGLLVPEISPKRPPLYSFRDLVALRTVAHLRASTSLQKVRKAFSNLEEFDLTDHPSKYKFAVADASIAVWTDDGFMDLVKNPGQYHIVSLADIYRPFRNHRNDEVVVDFEHPREKLRVDARRLGGWPTIDGTRVPFDTVADAMSGDSPINPEDLRHFYPGVTAAAAADALDFAEDVASRSRRSA</sequence>
<dbReference type="SUPFAM" id="SSF46955">
    <property type="entry name" value="Putative DNA-binding domain"/>
    <property type="match status" value="1"/>
</dbReference>
<dbReference type="InterPro" id="IPR007367">
    <property type="entry name" value="DUF433"/>
</dbReference>
<dbReference type="InterPro" id="IPR000551">
    <property type="entry name" value="MerR-type_HTH_dom"/>
</dbReference>
<name>A0A6N4V237_9MYCO</name>
<dbReference type="EMBL" id="AP022566">
    <property type="protein sequence ID" value="BBX30709.1"/>
    <property type="molecule type" value="Genomic_DNA"/>
</dbReference>
<dbReference type="Proteomes" id="UP000466906">
    <property type="component" value="Plasmid pJCM12272"/>
</dbReference>
<dbReference type="InterPro" id="IPR036388">
    <property type="entry name" value="WH-like_DNA-bd_sf"/>
</dbReference>
<dbReference type="InterPro" id="IPR009057">
    <property type="entry name" value="Homeodomain-like_sf"/>
</dbReference>
<keyword evidence="3" id="KW-1185">Reference proteome</keyword>
<dbReference type="Gene3D" id="1.10.10.10">
    <property type="entry name" value="Winged helix-like DNA-binding domain superfamily/Winged helix DNA-binding domain"/>
    <property type="match status" value="1"/>
</dbReference>
<dbReference type="KEGG" id="malv:MALV_58340"/>
<evidence type="ECO:0000313" key="2">
    <source>
        <dbReference type="EMBL" id="BBX30709.1"/>
    </source>
</evidence>